<gene>
    <name evidence="2" type="ORF">PHYEVI_LOCUS267</name>
</gene>
<dbReference type="AlphaFoldDB" id="A0A9N9TFF2"/>
<dbReference type="OrthoDB" id="6784271at2759"/>
<evidence type="ECO:0000313" key="3">
    <source>
        <dbReference type="Proteomes" id="UP001153712"/>
    </source>
</evidence>
<feature type="compositionally biased region" description="Basic and acidic residues" evidence="1">
    <location>
        <begin position="138"/>
        <end position="171"/>
    </location>
</feature>
<sequence length="377" mass="43225">MRTVKFVNGVPIVCKKGNKNSSNVSNCKLSTKIRHTNNPSRKRPQKRKEIPPVVNKCPNSSCIEVETKRNAMVKRTSIKLEPSAKNIKDDKKPVKTPIVPKNNQKRPLKKPTNHRHGITVIKSENVLQEDPAPTITADIERNSKDSKEPKESKECSTNNDDNKEEHVKEPIAESTQGIKIIIKDNTANNPTPPSGNKKDGEKAVNKNNSKNKMKTEKCDISKKEGHKFISKPIAAGPPKQKPADEPLNMDYYDPNKFREKKMVICTKASYQKLQKQRKINKIKKKIRRLNFQTLCLMDALNQRLVVDKSRSLRSKLIGFNEKTKLMNSKNCPKKPRPPMHYILREKIAKIDKEIKNINSYTPIWKYNLIPNLEKNKF</sequence>
<feature type="region of interest" description="Disordered" evidence="1">
    <location>
        <begin position="82"/>
        <end position="219"/>
    </location>
</feature>
<evidence type="ECO:0000256" key="1">
    <source>
        <dbReference type="SAM" id="MobiDB-lite"/>
    </source>
</evidence>
<dbReference type="Proteomes" id="UP001153712">
    <property type="component" value="Chromosome 1"/>
</dbReference>
<proteinExistence type="predicted"/>
<protein>
    <submittedName>
        <fullName evidence="2">Uncharacterized protein</fullName>
    </submittedName>
</protein>
<organism evidence="2 3">
    <name type="scientific">Phyllotreta striolata</name>
    <name type="common">Striped flea beetle</name>
    <name type="synonym">Crioceris striolata</name>
    <dbReference type="NCBI Taxonomy" id="444603"/>
    <lineage>
        <taxon>Eukaryota</taxon>
        <taxon>Metazoa</taxon>
        <taxon>Ecdysozoa</taxon>
        <taxon>Arthropoda</taxon>
        <taxon>Hexapoda</taxon>
        <taxon>Insecta</taxon>
        <taxon>Pterygota</taxon>
        <taxon>Neoptera</taxon>
        <taxon>Endopterygota</taxon>
        <taxon>Coleoptera</taxon>
        <taxon>Polyphaga</taxon>
        <taxon>Cucujiformia</taxon>
        <taxon>Chrysomeloidea</taxon>
        <taxon>Chrysomelidae</taxon>
        <taxon>Galerucinae</taxon>
        <taxon>Alticini</taxon>
        <taxon>Phyllotreta</taxon>
    </lineage>
</organism>
<feature type="region of interest" description="Disordered" evidence="1">
    <location>
        <begin position="30"/>
        <end position="51"/>
    </location>
</feature>
<feature type="compositionally biased region" description="Basic residues" evidence="1">
    <location>
        <begin position="31"/>
        <end position="46"/>
    </location>
</feature>
<evidence type="ECO:0000313" key="2">
    <source>
        <dbReference type="EMBL" id="CAG9853796.1"/>
    </source>
</evidence>
<reference evidence="2" key="1">
    <citation type="submission" date="2022-01" db="EMBL/GenBank/DDBJ databases">
        <authorList>
            <person name="King R."/>
        </authorList>
    </citation>
    <scope>NUCLEOTIDE SEQUENCE</scope>
</reference>
<accession>A0A9N9TFF2</accession>
<keyword evidence="3" id="KW-1185">Reference proteome</keyword>
<dbReference type="EMBL" id="OU900094">
    <property type="protein sequence ID" value="CAG9853796.1"/>
    <property type="molecule type" value="Genomic_DNA"/>
</dbReference>
<feature type="compositionally biased region" description="Basic residues" evidence="1">
    <location>
        <begin position="103"/>
        <end position="117"/>
    </location>
</feature>
<name>A0A9N9TFF2_PHYSR</name>